<keyword evidence="10" id="KW-0472">Membrane</keyword>
<dbReference type="GO" id="GO:0071949">
    <property type="term" value="F:FAD binding"/>
    <property type="evidence" value="ECO:0007669"/>
    <property type="project" value="InterPro"/>
</dbReference>
<sequence length="810" mass="89650">MVASDHTVIIAGGSVAGLSLANMLEKAGICYVLLEAHNDMTPQVGASIGLQAGGLRILDQIGCAEELISLVDIPLNESYMRNPDGSVIKHHHNIQDQLVERHAYPTIFIDRQMLLKGLYDNLESKSPIHPGQKVEKVTELENGIQVTTKKGDVFKGDILVGADGIYSTVRKEMWRLGNQSSPGYFPHDEWSNVPCYYKCIFGTSHPMEALTKGTHYVYNHNFSYLVLIGPGGRFYWFLFVKLPVPLYGNDIPRYTKEDEEKLVQEHVSDKITPEVTFGQLYDARTISTLTPLHEHVFKKWHYKRIVTIGDAAHKFEPLTGWGGNSAIETAATLVNHLTSDIVPTWGMSEIEAAFIAVQEERCERVQWLVDDAHKTQQMQAMETPILAFVGPLLARLLDTPTALRLAGNKSLAASRVNSIPLPQREHSVPFNDELPAKPLSLAWLPVGLEALTQGFLFRLSNKILLPLQIPATFGSVPLLDYYTGVGIVDKILSKLVAVFSIPLASNHKAANMQWIAFTPLLLSTTLDWTVESYRVGLKGLLTSFPSIFGAVYQLKGVGRIAPLYHLITVCEQFLHGSMRPVTGQAIDKEVIDSLIPSLGLGFVLPTALMLWPFENKTIYQKFVALWQPFPVYVGLLTAGISSIMRKQRASTTAAQCQSKTPKDRKEMRKQKEATHSVLRSVYVTGTATTALFHLWSLYRISSSSELSFSGVFGNIGELVTGSCGSGPESRIFGFLQRDMFLNVASVFAHNIYRILQLRTSGYVTSKEALGASLALVVAQPVLGPAAAHIGLLGWREEVLMRINRRISVNN</sequence>
<comment type="cofactor">
    <cofactor evidence="1">
        <name>FAD</name>
        <dbReference type="ChEBI" id="CHEBI:57692"/>
    </cofactor>
</comment>
<comment type="similarity">
    <text evidence="3">Belongs to the paxM FAD-dependent monooxygenase family.</text>
</comment>
<gene>
    <name evidence="12" type="ORF">FTOL_04459</name>
</gene>
<evidence type="ECO:0000256" key="8">
    <source>
        <dbReference type="ARBA" id="ARBA00023002"/>
    </source>
</evidence>
<comment type="subcellular location">
    <subcellularLocation>
        <location evidence="2">Membrane</location>
    </subcellularLocation>
</comment>
<evidence type="ECO:0000259" key="11">
    <source>
        <dbReference type="Pfam" id="PF01494"/>
    </source>
</evidence>
<accession>A0AAE8SG46</accession>
<evidence type="ECO:0000256" key="3">
    <source>
        <dbReference type="ARBA" id="ARBA00007992"/>
    </source>
</evidence>
<keyword evidence="13" id="KW-1185">Reference proteome</keyword>
<dbReference type="Proteomes" id="UP001187734">
    <property type="component" value="Unassembled WGS sequence"/>
</dbReference>
<dbReference type="InterPro" id="IPR036188">
    <property type="entry name" value="FAD/NAD-bd_sf"/>
</dbReference>
<dbReference type="PRINTS" id="PR00420">
    <property type="entry name" value="RNGMNOXGNASE"/>
</dbReference>
<dbReference type="Gene3D" id="3.50.50.60">
    <property type="entry name" value="FAD/NAD(P)-binding domain"/>
    <property type="match status" value="1"/>
</dbReference>
<feature type="domain" description="FAD-binding" evidence="11">
    <location>
        <begin position="7"/>
        <end position="338"/>
    </location>
</feature>
<proteinExistence type="inferred from homology"/>
<dbReference type="InterPro" id="IPR050562">
    <property type="entry name" value="FAD_mOase_fung"/>
</dbReference>
<organism evidence="12 13">
    <name type="scientific">Fusarium torulosum</name>
    <dbReference type="NCBI Taxonomy" id="33205"/>
    <lineage>
        <taxon>Eukaryota</taxon>
        <taxon>Fungi</taxon>
        <taxon>Dikarya</taxon>
        <taxon>Ascomycota</taxon>
        <taxon>Pezizomycotina</taxon>
        <taxon>Sordariomycetes</taxon>
        <taxon>Hypocreomycetidae</taxon>
        <taxon>Hypocreales</taxon>
        <taxon>Nectriaceae</taxon>
        <taxon>Fusarium</taxon>
    </lineage>
</organism>
<dbReference type="GO" id="GO:0016020">
    <property type="term" value="C:membrane"/>
    <property type="evidence" value="ECO:0007669"/>
    <property type="project" value="UniProtKB-SubCell"/>
</dbReference>
<evidence type="ECO:0000313" key="13">
    <source>
        <dbReference type="Proteomes" id="UP001187734"/>
    </source>
</evidence>
<protein>
    <submittedName>
        <fullName evidence="12">Related to hydroxylase</fullName>
    </submittedName>
</protein>
<dbReference type="AlphaFoldDB" id="A0AAE8SG46"/>
<dbReference type="PANTHER" id="PTHR47356:SF2">
    <property type="entry name" value="FAD-BINDING DOMAIN-CONTAINING PROTEIN-RELATED"/>
    <property type="match status" value="1"/>
</dbReference>
<dbReference type="EMBL" id="ONZP01000134">
    <property type="protein sequence ID" value="SPJ74728.1"/>
    <property type="molecule type" value="Genomic_DNA"/>
</dbReference>
<evidence type="ECO:0000256" key="7">
    <source>
        <dbReference type="ARBA" id="ARBA00022989"/>
    </source>
</evidence>
<keyword evidence="7" id="KW-1133">Transmembrane helix</keyword>
<evidence type="ECO:0000256" key="9">
    <source>
        <dbReference type="ARBA" id="ARBA00023033"/>
    </source>
</evidence>
<keyword evidence="9" id="KW-0503">Monooxygenase</keyword>
<name>A0AAE8SG46_9HYPO</name>
<evidence type="ECO:0000256" key="10">
    <source>
        <dbReference type="ARBA" id="ARBA00023136"/>
    </source>
</evidence>
<keyword evidence="4" id="KW-0285">Flavoprotein</keyword>
<dbReference type="Pfam" id="PF01494">
    <property type="entry name" value="FAD_binding_3"/>
    <property type="match status" value="1"/>
</dbReference>
<reference evidence="12" key="1">
    <citation type="submission" date="2018-03" db="EMBL/GenBank/DDBJ databases">
        <authorList>
            <person name="Guldener U."/>
        </authorList>
    </citation>
    <scope>NUCLEOTIDE SEQUENCE</scope>
</reference>
<dbReference type="InterPro" id="IPR002938">
    <property type="entry name" value="FAD-bd"/>
</dbReference>
<dbReference type="SUPFAM" id="SSF51905">
    <property type="entry name" value="FAD/NAD(P)-binding domain"/>
    <property type="match status" value="1"/>
</dbReference>
<evidence type="ECO:0000256" key="5">
    <source>
        <dbReference type="ARBA" id="ARBA00022692"/>
    </source>
</evidence>
<evidence type="ECO:0000313" key="12">
    <source>
        <dbReference type="EMBL" id="SPJ74728.1"/>
    </source>
</evidence>
<keyword evidence="5" id="KW-0812">Transmembrane</keyword>
<evidence type="ECO:0000256" key="1">
    <source>
        <dbReference type="ARBA" id="ARBA00001974"/>
    </source>
</evidence>
<keyword evidence="6" id="KW-0274">FAD</keyword>
<dbReference type="PANTHER" id="PTHR47356">
    <property type="entry name" value="FAD-DEPENDENT MONOOXYGENASE ASQG-RELATED"/>
    <property type="match status" value="1"/>
</dbReference>
<keyword evidence="8" id="KW-0560">Oxidoreductase</keyword>
<dbReference type="GO" id="GO:0004497">
    <property type="term" value="F:monooxygenase activity"/>
    <property type="evidence" value="ECO:0007669"/>
    <property type="project" value="UniProtKB-KW"/>
</dbReference>
<comment type="caution">
    <text evidence="12">The sequence shown here is derived from an EMBL/GenBank/DDBJ whole genome shotgun (WGS) entry which is preliminary data.</text>
</comment>
<evidence type="ECO:0000256" key="6">
    <source>
        <dbReference type="ARBA" id="ARBA00022827"/>
    </source>
</evidence>
<evidence type="ECO:0000256" key="4">
    <source>
        <dbReference type="ARBA" id="ARBA00022630"/>
    </source>
</evidence>
<evidence type="ECO:0000256" key="2">
    <source>
        <dbReference type="ARBA" id="ARBA00004370"/>
    </source>
</evidence>